<dbReference type="InterPro" id="IPR002048">
    <property type="entry name" value="EF_hand_dom"/>
</dbReference>
<dbReference type="CDD" id="cd00051">
    <property type="entry name" value="EFh"/>
    <property type="match status" value="1"/>
</dbReference>
<dbReference type="RefSeq" id="WP_184331576.1">
    <property type="nucleotide sequence ID" value="NZ_JACHHZ010000002.1"/>
</dbReference>
<dbReference type="GO" id="GO:0005509">
    <property type="term" value="F:calcium ion binding"/>
    <property type="evidence" value="ECO:0007669"/>
    <property type="project" value="InterPro"/>
</dbReference>
<dbReference type="Gene3D" id="1.10.238.10">
    <property type="entry name" value="EF-hand"/>
    <property type="match status" value="1"/>
</dbReference>
<gene>
    <name evidence="2" type="ORF">HNQ60_002217</name>
</gene>
<accession>A0A841HLV4</accession>
<dbReference type="Proteomes" id="UP000588068">
    <property type="component" value="Unassembled WGS sequence"/>
</dbReference>
<dbReference type="EMBL" id="JACHHZ010000002">
    <property type="protein sequence ID" value="MBB6093339.1"/>
    <property type="molecule type" value="Genomic_DNA"/>
</dbReference>
<protein>
    <submittedName>
        <fullName evidence="2">Ca2+-binding EF-hand superfamily protein</fullName>
    </submittedName>
</protein>
<comment type="caution">
    <text evidence="2">The sequence shown here is derived from an EMBL/GenBank/DDBJ whole genome shotgun (WGS) entry which is preliminary data.</text>
</comment>
<dbReference type="SMART" id="SM00054">
    <property type="entry name" value="EFh"/>
    <property type="match status" value="2"/>
</dbReference>
<dbReference type="PROSITE" id="PS00018">
    <property type="entry name" value="EF_HAND_1"/>
    <property type="match status" value="2"/>
</dbReference>
<reference evidence="2 3" key="1">
    <citation type="submission" date="2020-08" db="EMBL/GenBank/DDBJ databases">
        <title>Genomic Encyclopedia of Type Strains, Phase IV (KMG-IV): sequencing the most valuable type-strain genomes for metagenomic binning, comparative biology and taxonomic classification.</title>
        <authorList>
            <person name="Goeker M."/>
        </authorList>
    </citation>
    <scope>NUCLEOTIDE SEQUENCE [LARGE SCALE GENOMIC DNA]</scope>
    <source>
        <strain evidence="2 3">DSM 26723</strain>
    </source>
</reference>
<evidence type="ECO:0000259" key="1">
    <source>
        <dbReference type="PROSITE" id="PS50222"/>
    </source>
</evidence>
<name>A0A841HLV4_9GAMM</name>
<evidence type="ECO:0000313" key="3">
    <source>
        <dbReference type="Proteomes" id="UP000588068"/>
    </source>
</evidence>
<feature type="domain" description="EF-hand" evidence="1">
    <location>
        <begin position="53"/>
        <end position="84"/>
    </location>
</feature>
<feature type="domain" description="EF-hand" evidence="1">
    <location>
        <begin position="17"/>
        <end position="52"/>
    </location>
</feature>
<dbReference type="SUPFAM" id="SSF47473">
    <property type="entry name" value="EF-hand"/>
    <property type="match status" value="1"/>
</dbReference>
<proteinExistence type="predicted"/>
<sequence length="84" mass="9833">MPHKDRTTLDYLHPGTEDRVRARENFRLTDADGNQQITFVEFAAFMTDLDPEMTADEHRIGFDEIDTDHDGVISFEEFRAWLQS</sequence>
<dbReference type="Pfam" id="PF13499">
    <property type="entry name" value="EF-hand_7"/>
    <property type="match status" value="1"/>
</dbReference>
<organism evidence="2 3">
    <name type="scientific">Povalibacter uvarum</name>
    <dbReference type="NCBI Taxonomy" id="732238"/>
    <lineage>
        <taxon>Bacteria</taxon>
        <taxon>Pseudomonadati</taxon>
        <taxon>Pseudomonadota</taxon>
        <taxon>Gammaproteobacteria</taxon>
        <taxon>Steroidobacterales</taxon>
        <taxon>Steroidobacteraceae</taxon>
        <taxon>Povalibacter</taxon>
    </lineage>
</organism>
<dbReference type="InterPro" id="IPR018247">
    <property type="entry name" value="EF_Hand_1_Ca_BS"/>
</dbReference>
<dbReference type="AlphaFoldDB" id="A0A841HLV4"/>
<dbReference type="PROSITE" id="PS50222">
    <property type="entry name" value="EF_HAND_2"/>
    <property type="match status" value="2"/>
</dbReference>
<keyword evidence="3" id="KW-1185">Reference proteome</keyword>
<dbReference type="InterPro" id="IPR011992">
    <property type="entry name" value="EF-hand-dom_pair"/>
</dbReference>
<evidence type="ECO:0000313" key="2">
    <source>
        <dbReference type="EMBL" id="MBB6093339.1"/>
    </source>
</evidence>